<sequence length="103" mass="11743">MEILLYTPLFFVGFIAGILYFSHMWKSIHTFGTDKSKVFLSMILRVPIPIIASFIGYFIAGLNGILSVLAGFTVFQTIFLIKKCKDLKNQVEKEFSNENNNQN</sequence>
<dbReference type="InterPro" id="IPR017581">
    <property type="entry name" value="AtpR-like"/>
</dbReference>
<evidence type="ECO:0000256" key="1">
    <source>
        <dbReference type="SAM" id="Phobius"/>
    </source>
</evidence>
<name>A0AA45WM08_9AQUI</name>
<dbReference type="Proteomes" id="UP001157947">
    <property type="component" value="Unassembled WGS sequence"/>
</dbReference>
<protein>
    <submittedName>
        <fullName evidence="2">N-ATPase, AtpR subunit</fullName>
    </submittedName>
</protein>
<feature type="transmembrane region" description="Helical" evidence="1">
    <location>
        <begin position="65"/>
        <end position="81"/>
    </location>
</feature>
<keyword evidence="1" id="KW-0472">Membrane</keyword>
<dbReference type="RefSeq" id="WP_265133836.1">
    <property type="nucleotide sequence ID" value="NZ_FXTX01000010.1"/>
</dbReference>
<keyword evidence="1" id="KW-1133">Transmembrane helix</keyword>
<evidence type="ECO:0000313" key="3">
    <source>
        <dbReference type="Proteomes" id="UP001157947"/>
    </source>
</evidence>
<feature type="transmembrane region" description="Helical" evidence="1">
    <location>
        <begin position="6"/>
        <end position="26"/>
    </location>
</feature>
<keyword evidence="3" id="KW-1185">Reference proteome</keyword>
<feature type="transmembrane region" description="Helical" evidence="1">
    <location>
        <begin position="38"/>
        <end position="59"/>
    </location>
</feature>
<keyword evidence="1" id="KW-0812">Transmembrane</keyword>
<dbReference type="AlphaFoldDB" id="A0AA45WM08"/>
<dbReference type="Pfam" id="PF12966">
    <property type="entry name" value="AtpR"/>
    <property type="match status" value="1"/>
</dbReference>
<evidence type="ECO:0000313" key="2">
    <source>
        <dbReference type="EMBL" id="SMP13100.1"/>
    </source>
</evidence>
<dbReference type="EMBL" id="FXTX01000010">
    <property type="protein sequence ID" value="SMP13100.1"/>
    <property type="molecule type" value="Genomic_DNA"/>
</dbReference>
<gene>
    <name evidence="2" type="ORF">SAMN06264868_11046</name>
</gene>
<comment type="caution">
    <text evidence="2">The sequence shown here is derived from an EMBL/GenBank/DDBJ whole genome shotgun (WGS) entry which is preliminary data.</text>
</comment>
<organism evidence="2 3">
    <name type="scientific">Venenivibrio stagnispumantis</name>
    <dbReference type="NCBI Taxonomy" id="407998"/>
    <lineage>
        <taxon>Bacteria</taxon>
        <taxon>Pseudomonadati</taxon>
        <taxon>Aquificota</taxon>
        <taxon>Aquificia</taxon>
        <taxon>Aquificales</taxon>
        <taxon>Hydrogenothermaceae</taxon>
        <taxon>Venenivibrio</taxon>
    </lineage>
</organism>
<accession>A0AA45WM08</accession>
<reference evidence="2" key="1">
    <citation type="submission" date="2017-05" db="EMBL/GenBank/DDBJ databases">
        <authorList>
            <person name="Varghese N."/>
            <person name="Submissions S."/>
        </authorList>
    </citation>
    <scope>NUCLEOTIDE SEQUENCE</scope>
    <source>
        <strain evidence="2">DSM 18763</strain>
    </source>
</reference>
<proteinExistence type="predicted"/>